<comment type="caution">
    <text evidence="2">The sequence shown here is derived from an EMBL/GenBank/DDBJ whole genome shotgun (WGS) entry which is preliminary data.</text>
</comment>
<organism evidence="2 3">
    <name type="scientific">Oligosphaera ethanolica</name>
    <dbReference type="NCBI Taxonomy" id="760260"/>
    <lineage>
        <taxon>Bacteria</taxon>
        <taxon>Pseudomonadati</taxon>
        <taxon>Lentisphaerota</taxon>
        <taxon>Oligosphaeria</taxon>
        <taxon>Oligosphaerales</taxon>
        <taxon>Oligosphaeraceae</taxon>
        <taxon>Oligosphaera</taxon>
    </lineage>
</organism>
<proteinExistence type="predicted"/>
<accession>A0AAE3VDZ8</accession>
<evidence type="ECO:0000313" key="2">
    <source>
        <dbReference type="EMBL" id="MDQ0288676.1"/>
    </source>
</evidence>
<dbReference type="Proteomes" id="UP001238163">
    <property type="component" value="Unassembled WGS sequence"/>
</dbReference>
<dbReference type="RefSeq" id="WP_307260009.1">
    <property type="nucleotide sequence ID" value="NZ_JAUSVL010000001.1"/>
</dbReference>
<reference evidence="2" key="1">
    <citation type="submission" date="2023-07" db="EMBL/GenBank/DDBJ databases">
        <title>Genomic Encyclopedia of Type Strains, Phase IV (KMG-IV): sequencing the most valuable type-strain genomes for metagenomic binning, comparative biology and taxonomic classification.</title>
        <authorList>
            <person name="Goeker M."/>
        </authorList>
    </citation>
    <scope>NUCLEOTIDE SEQUENCE</scope>
    <source>
        <strain evidence="2">DSM 24202</strain>
    </source>
</reference>
<name>A0AAE3VDZ8_9BACT</name>
<evidence type="ECO:0000256" key="1">
    <source>
        <dbReference type="SAM" id="MobiDB-lite"/>
    </source>
</evidence>
<gene>
    <name evidence="2" type="ORF">J3R75_000783</name>
</gene>
<dbReference type="AlphaFoldDB" id="A0AAE3VDZ8"/>
<dbReference type="EMBL" id="JAUSVL010000001">
    <property type="protein sequence ID" value="MDQ0288676.1"/>
    <property type="molecule type" value="Genomic_DNA"/>
</dbReference>
<feature type="region of interest" description="Disordered" evidence="1">
    <location>
        <begin position="50"/>
        <end position="70"/>
    </location>
</feature>
<keyword evidence="3" id="KW-1185">Reference proteome</keyword>
<evidence type="ECO:0000313" key="3">
    <source>
        <dbReference type="Proteomes" id="UP001238163"/>
    </source>
</evidence>
<sequence length="155" mass="16952">MFDFLPALLLEDAVRAKFSAPERTAEVWACMHLGICLAVTDMAATGAGAETSDDEIGTVGTRSSSSIRSRSSEKEHQTIFACASVFISLALAKNRHDFRVNSGENSRPCSQLLTLSALRLSRGEGRKALSSSAFFDFQSKLPFSKQQMRPRISYP</sequence>
<protein>
    <submittedName>
        <fullName evidence="2">Uncharacterized protein</fullName>
    </submittedName>
</protein>